<comment type="cofactor">
    <cofactor evidence="2">
        <name>Zn(2+)</name>
        <dbReference type="ChEBI" id="CHEBI:29105"/>
    </cofactor>
</comment>
<dbReference type="InterPro" id="IPR027268">
    <property type="entry name" value="Peptidase_M4/M1_CTD_sf"/>
</dbReference>
<keyword evidence="17" id="KW-1185">Reference proteome</keyword>
<dbReference type="InterPro" id="IPR042097">
    <property type="entry name" value="Aminopeptidase_N-like_N_sf"/>
</dbReference>
<evidence type="ECO:0000256" key="13">
    <source>
        <dbReference type="ARBA" id="ARBA00031533"/>
    </source>
</evidence>
<keyword evidence="10" id="KW-0862">Zinc</keyword>
<organism evidence="16 17">
    <name type="scientific">Fodinibacter luteus</name>
    <dbReference type="NCBI Taxonomy" id="552064"/>
    <lineage>
        <taxon>Bacteria</taxon>
        <taxon>Bacillati</taxon>
        <taxon>Actinomycetota</taxon>
        <taxon>Actinomycetes</taxon>
        <taxon>Micrococcales</taxon>
        <taxon>Intrasporangiaceae</taxon>
        <taxon>Fodinibacter (ex Wang et al. 2009)</taxon>
    </lineage>
</organism>
<keyword evidence="8" id="KW-0479">Metal-binding</keyword>
<gene>
    <name evidence="16" type="primary">pepN_1</name>
    <name evidence="16" type="ORF">GCM10023168_23640</name>
</gene>
<keyword evidence="6 16" id="KW-0031">Aminopeptidase</keyword>
<dbReference type="RefSeq" id="WP_345206103.1">
    <property type="nucleotide sequence ID" value="NZ_BAABGM010000014.1"/>
</dbReference>
<evidence type="ECO:0000256" key="5">
    <source>
        <dbReference type="ARBA" id="ARBA00015611"/>
    </source>
</evidence>
<evidence type="ECO:0000256" key="6">
    <source>
        <dbReference type="ARBA" id="ARBA00022438"/>
    </source>
</evidence>
<dbReference type="InterPro" id="IPR050344">
    <property type="entry name" value="Peptidase_M1_aminopeptidases"/>
</dbReference>
<reference evidence="17" key="1">
    <citation type="journal article" date="2019" name="Int. J. Syst. Evol. Microbiol.">
        <title>The Global Catalogue of Microorganisms (GCM) 10K type strain sequencing project: providing services to taxonomists for standard genome sequencing and annotation.</title>
        <authorList>
            <consortium name="The Broad Institute Genomics Platform"/>
            <consortium name="The Broad Institute Genome Sequencing Center for Infectious Disease"/>
            <person name="Wu L."/>
            <person name="Ma J."/>
        </authorList>
    </citation>
    <scope>NUCLEOTIDE SEQUENCE [LARGE SCALE GENOMIC DNA]</scope>
    <source>
        <strain evidence="17">JCM 17809</strain>
    </source>
</reference>
<dbReference type="EC" id="3.4.11.2" evidence="4"/>
<evidence type="ECO:0000256" key="4">
    <source>
        <dbReference type="ARBA" id="ARBA00012564"/>
    </source>
</evidence>
<dbReference type="GO" id="GO:0004177">
    <property type="term" value="F:aminopeptidase activity"/>
    <property type="evidence" value="ECO:0007669"/>
    <property type="project" value="UniProtKB-KW"/>
</dbReference>
<dbReference type="SUPFAM" id="SSF55486">
    <property type="entry name" value="Metalloproteases ('zincins'), catalytic domain"/>
    <property type="match status" value="1"/>
</dbReference>
<dbReference type="Gene3D" id="1.10.390.10">
    <property type="entry name" value="Neutral Protease Domain 2"/>
    <property type="match status" value="1"/>
</dbReference>
<keyword evidence="11" id="KW-0482">Metalloprotease</keyword>
<evidence type="ECO:0000256" key="8">
    <source>
        <dbReference type="ARBA" id="ARBA00022723"/>
    </source>
</evidence>
<evidence type="ECO:0000256" key="3">
    <source>
        <dbReference type="ARBA" id="ARBA00010136"/>
    </source>
</evidence>
<comment type="catalytic activity">
    <reaction evidence="1">
        <text>Release of an N-terminal amino acid, Xaa-|-Yaa- from a peptide, amide or arylamide. Xaa is preferably Ala, but may be most amino acids including Pro (slow action). When a terminal hydrophobic residue is followed by a prolyl residue, the two may be released as an intact Xaa-Pro dipeptide.</text>
        <dbReference type="EC" id="3.4.11.2"/>
    </reaction>
</comment>
<name>A0ABP8KHS7_9MICO</name>
<dbReference type="PRINTS" id="PR00756">
    <property type="entry name" value="ALADIPTASE"/>
</dbReference>
<dbReference type="SUPFAM" id="SSF63737">
    <property type="entry name" value="Leukotriene A4 hydrolase N-terminal domain"/>
    <property type="match status" value="1"/>
</dbReference>
<evidence type="ECO:0000259" key="14">
    <source>
        <dbReference type="Pfam" id="PF01433"/>
    </source>
</evidence>
<evidence type="ECO:0000313" key="16">
    <source>
        <dbReference type="EMBL" id="GAA4407506.1"/>
    </source>
</evidence>
<protein>
    <recommendedName>
        <fullName evidence="5">Aminopeptidase N</fullName>
        <ecNumber evidence="4">3.4.11.2</ecNumber>
    </recommendedName>
    <alternativeName>
        <fullName evidence="12">Alanine aminopeptidase</fullName>
    </alternativeName>
    <alternativeName>
        <fullName evidence="13">Lysyl aminopeptidase</fullName>
    </alternativeName>
</protein>
<dbReference type="Pfam" id="PF01433">
    <property type="entry name" value="Peptidase_M1"/>
    <property type="match status" value="1"/>
</dbReference>
<evidence type="ECO:0000313" key="17">
    <source>
        <dbReference type="Proteomes" id="UP001500945"/>
    </source>
</evidence>
<sequence length="826" mass="88245">MPSLTRAEATARAALLTVDAMEVDLDLDRGPEVFGSRTTIRFTCHDPGGRTFVDLRPRALHAVSLNGAALDPASLAEGRLVLTGLAAQNVLEVEATMGFSHDGQGLHRSTDPADDEDYVYGHLFLDAAPTVFACFDQPDLKAPYTVAVTAPEGWTVLGNGGATVTAPGRTELATTPPLATYFVTVCAGPWASVRDEHDGIPLGIHARRSLGTHLREQAGHVLETTRACFDHYHRLFGIRYPFGEYHQVFVPEFNAGAMENPGCVTFRDTMVFRGAATPDQVLQRSNTIAHEMAHMWFGDLVTMRWWDDLWLNESFAEYMAYRAVTEVTEFADAWVEFGVVSKMWGYAAERAPSTHPVAGSPAPDALSALGNFDGISYAKGASVLRQLIAHVGDEAFTAGVTEYLRSHAFGNGELAEFRAAMEVASGRSLAAWSAAWLETAGADRLAVEHGVLLRTPPADHPADRPHTLDVAAFAGGRELARVDVVAECDRTPVPGLDAVPPGAIVVPNASDLTWAEVSLDAATTDALVEGLADVPDADARAVVWVALLGAVHRAEVDPRTALAVFAAAWPRETSSAVLSRVALLVTTQVVPLFLPPAEQEPALARVADAADELLARAAGIRGDAGSALAVLAARVWARTGSDTDRLRRWAAGDGIPDVLEGDDDFRWGVLRRLATLGRLADDEIEAAEAADRSLAGSLAALGVRAVRPTSAAKEWAWGRLRDDTELSNHAALAVGGGFWVAPDPELVRPYVDRVGDLLVGMSARMGDDALSRVVTAMHPTRLVEEATATASGAILARADLTPGVRRAVVDADHELREALASRRRFG</sequence>
<evidence type="ECO:0000256" key="12">
    <source>
        <dbReference type="ARBA" id="ARBA00029811"/>
    </source>
</evidence>
<evidence type="ECO:0000259" key="15">
    <source>
        <dbReference type="Pfam" id="PF11838"/>
    </source>
</evidence>
<keyword evidence="9" id="KW-0378">Hydrolase</keyword>
<feature type="domain" description="ERAP1-like C-terminal" evidence="15">
    <location>
        <begin position="505"/>
        <end position="811"/>
    </location>
</feature>
<evidence type="ECO:0000256" key="1">
    <source>
        <dbReference type="ARBA" id="ARBA00000098"/>
    </source>
</evidence>
<accession>A0ABP8KHS7</accession>
<keyword evidence="7" id="KW-0645">Protease</keyword>
<dbReference type="Pfam" id="PF11838">
    <property type="entry name" value="ERAP1_C"/>
    <property type="match status" value="1"/>
</dbReference>
<evidence type="ECO:0000256" key="9">
    <source>
        <dbReference type="ARBA" id="ARBA00022801"/>
    </source>
</evidence>
<dbReference type="Gene3D" id="2.60.40.1730">
    <property type="entry name" value="tricorn interacting facor f3 domain"/>
    <property type="match status" value="1"/>
</dbReference>
<proteinExistence type="inferred from homology"/>
<comment type="caution">
    <text evidence="16">The sequence shown here is derived from an EMBL/GenBank/DDBJ whole genome shotgun (WGS) entry which is preliminary data.</text>
</comment>
<dbReference type="EMBL" id="BAABGM010000014">
    <property type="protein sequence ID" value="GAA4407506.1"/>
    <property type="molecule type" value="Genomic_DNA"/>
</dbReference>
<dbReference type="NCBIfam" id="TIGR02412">
    <property type="entry name" value="pepN_strep_liv"/>
    <property type="match status" value="1"/>
</dbReference>
<evidence type="ECO:0000256" key="10">
    <source>
        <dbReference type="ARBA" id="ARBA00022833"/>
    </source>
</evidence>
<dbReference type="InterPro" id="IPR024571">
    <property type="entry name" value="ERAP1-like_C_dom"/>
</dbReference>
<evidence type="ECO:0000256" key="2">
    <source>
        <dbReference type="ARBA" id="ARBA00001947"/>
    </source>
</evidence>
<dbReference type="InterPro" id="IPR001930">
    <property type="entry name" value="Peptidase_M1"/>
</dbReference>
<dbReference type="InterPro" id="IPR014782">
    <property type="entry name" value="Peptidase_M1_dom"/>
</dbReference>
<dbReference type="CDD" id="cd09602">
    <property type="entry name" value="M1_APN"/>
    <property type="match status" value="1"/>
</dbReference>
<dbReference type="Proteomes" id="UP001500945">
    <property type="component" value="Unassembled WGS sequence"/>
</dbReference>
<dbReference type="PANTHER" id="PTHR11533:SF174">
    <property type="entry name" value="PUROMYCIN-SENSITIVE AMINOPEPTIDASE-RELATED"/>
    <property type="match status" value="1"/>
</dbReference>
<comment type="similarity">
    <text evidence="3">Belongs to the peptidase M1 family.</text>
</comment>
<evidence type="ECO:0000256" key="7">
    <source>
        <dbReference type="ARBA" id="ARBA00022670"/>
    </source>
</evidence>
<evidence type="ECO:0000256" key="11">
    <source>
        <dbReference type="ARBA" id="ARBA00023049"/>
    </source>
</evidence>
<feature type="domain" description="Peptidase M1 membrane alanine aminopeptidase" evidence="14">
    <location>
        <begin position="222"/>
        <end position="432"/>
    </location>
</feature>
<dbReference type="InterPro" id="IPR012778">
    <property type="entry name" value="Pept_M1_aminopeptidase"/>
</dbReference>
<dbReference type="PANTHER" id="PTHR11533">
    <property type="entry name" value="PROTEASE M1 ZINC METALLOPROTEASE"/>
    <property type="match status" value="1"/>
</dbReference>